<dbReference type="Pfam" id="PF10006">
    <property type="entry name" value="DUF2249"/>
    <property type="match status" value="1"/>
</dbReference>
<reference evidence="3" key="1">
    <citation type="submission" date="2016-10" db="EMBL/GenBank/DDBJ databases">
        <authorList>
            <person name="Varghese N."/>
            <person name="Submissions S."/>
        </authorList>
    </citation>
    <scope>NUCLEOTIDE SEQUENCE [LARGE SCALE GENOMIC DNA]</scope>
    <source>
        <strain evidence="3">CGMCC 1.10118</strain>
    </source>
</reference>
<evidence type="ECO:0000259" key="1">
    <source>
        <dbReference type="Pfam" id="PF10006"/>
    </source>
</evidence>
<accession>A0A1H3FL45</accession>
<dbReference type="Proteomes" id="UP000199170">
    <property type="component" value="Unassembled WGS sequence"/>
</dbReference>
<evidence type="ECO:0000313" key="3">
    <source>
        <dbReference type="Proteomes" id="UP000199170"/>
    </source>
</evidence>
<gene>
    <name evidence="2" type="ORF">SAMN04487946_10434</name>
</gene>
<feature type="domain" description="DUF2249" evidence="1">
    <location>
        <begin position="5"/>
        <end position="75"/>
    </location>
</feature>
<protein>
    <submittedName>
        <fullName evidence="2">Uncharacterized conserved protein</fullName>
    </submittedName>
</protein>
<keyword evidence="3" id="KW-1185">Reference proteome</keyword>
<sequence>MAATTLDLRNVPPAERHPRIHEAFDDLDSGEALELVNDHEPKPLFYEMQAEVDAFDADGYEVEQRGPTEYVARLPKR</sequence>
<name>A0A1H3FL45_9EURY</name>
<dbReference type="InterPro" id="IPR018720">
    <property type="entry name" value="DUF2249"/>
</dbReference>
<dbReference type="STRING" id="660517.SAMN04487946_10434"/>
<organism evidence="2 3">
    <name type="scientific">Halobellus clavatus</name>
    <dbReference type="NCBI Taxonomy" id="660517"/>
    <lineage>
        <taxon>Archaea</taxon>
        <taxon>Methanobacteriati</taxon>
        <taxon>Methanobacteriota</taxon>
        <taxon>Stenosarchaea group</taxon>
        <taxon>Halobacteria</taxon>
        <taxon>Halobacteriales</taxon>
        <taxon>Haloferacaceae</taxon>
        <taxon>Halobellus</taxon>
    </lineage>
</organism>
<evidence type="ECO:0000313" key="2">
    <source>
        <dbReference type="EMBL" id="SDX91782.1"/>
    </source>
</evidence>
<dbReference type="RefSeq" id="WP_089766622.1">
    <property type="nucleotide sequence ID" value="NZ_FNPB01000004.1"/>
</dbReference>
<dbReference type="OrthoDB" id="198577at2157"/>
<dbReference type="EMBL" id="FNPB01000004">
    <property type="protein sequence ID" value="SDX91782.1"/>
    <property type="molecule type" value="Genomic_DNA"/>
</dbReference>
<proteinExistence type="predicted"/>
<dbReference type="AlphaFoldDB" id="A0A1H3FL45"/>